<reference evidence="2" key="2">
    <citation type="submission" date="2020-09" db="EMBL/GenBank/DDBJ databases">
        <authorList>
            <person name="Sun Q."/>
            <person name="Zhou Y."/>
        </authorList>
    </citation>
    <scope>NUCLEOTIDE SEQUENCE</scope>
    <source>
        <strain evidence="2">CGMCC 1.15343</strain>
    </source>
</reference>
<dbReference type="SUPFAM" id="SSF54593">
    <property type="entry name" value="Glyoxalase/Bleomycin resistance protein/Dihydroxybiphenyl dioxygenase"/>
    <property type="match status" value="1"/>
</dbReference>
<dbReference type="PANTHER" id="PTHR21366">
    <property type="entry name" value="GLYOXALASE FAMILY PROTEIN"/>
    <property type="match status" value="1"/>
</dbReference>
<evidence type="ECO:0000313" key="2">
    <source>
        <dbReference type="EMBL" id="GGC55199.1"/>
    </source>
</evidence>
<dbReference type="Pfam" id="PF00903">
    <property type="entry name" value="Glyoxalase"/>
    <property type="match status" value="1"/>
</dbReference>
<dbReference type="EMBL" id="BMIL01000002">
    <property type="protein sequence ID" value="GGC55199.1"/>
    <property type="molecule type" value="Genomic_DNA"/>
</dbReference>
<keyword evidence="3" id="KW-1185">Reference proteome</keyword>
<dbReference type="InterPro" id="IPR029068">
    <property type="entry name" value="Glyas_Bleomycin-R_OHBP_Dase"/>
</dbReference>
<dbReference type="AlphaFoldDB" id="A0A916X8T6"/>
<dbReference type="InterPro" id="IPR004360">
    <property type="entry name" value="Glyas_Fos-R_dOase_dom"/>
</dbReference>
<reference evidence="2" key="1">
    <citation type="journal article" date="2014" name="Int. J. Syst. Evol. Microbiol.">
        <title>Complete genome sequence of Corynebacterium casei LMG S-19264T (=DSM 44701T), isolated from a smear-ripened cheese.</title>
        <authorList>
            <consortium name="US DOE Joint Genome Institute (JGI-PGF)"/>
            <person name="Walter F."/>
            <person name="Albersmeier A."/>
            <person name="Kalinowski J."/>
            <person name="Ruckert C."/>
        </authorList>
    </citation>
    <scope>NUCLEOTIDE SEQUENCE</scope>
    <source>
        <strain evidence="2">CGMCC 1.15343</strain>
    </source>
</reference>
<feature type="domain" description="VOC" evidence="1">
    <location>
        <begin position="13"/>
        <end position="134"/>
    </location>
</feature>
<dbReference type="RefSeq" id="WP_188625360.1">
    <property type="nucleotide sequence ID" value="NZ_BMIL01000002.1"/>
</dbReference>
<name>A0A916X8T6_9SPHI</name>
<comment type="caution">
    <text evidence="2">The sequence shown here is derived from an EMBL/GenBank/DDBJ whole genome shotgun (WGS) entry which is preliminary data.</text>
</comment>
<dbReference type="InterPro" id="IPR037523">
    <property type="entry name" value="VOC_core"/>
</dbReference>
<accession>A0A916X8T6</accession>
<evidence type="ECO:0000259" key="1">
    <source>
        <dbReference type="PROSITE" id="PS51819"/>
    </source>
</evidence>
<dbReference type="PROSITE" id="PS51819">
    <property type="entry name" value="VOC"/>
    <property type="match status" value="1"/>
</dbReference>
<sequence>MKAQEKPQLVSARLNHIAVYVSNLENSEHFYHTLFNLVKIEEPFKDGKHVWFTLGPAGALHLIQGPNAKATHDKNEHLCFSVPNIDQFIAVLNKQKIEYSNWPGTEKAPTVRVDGVKQVYFQDPDGHWLEVNDDKSK</sequence>
<dbReference type="Gene3D" id="3.10.180.10">
    <property type="entry name" value="2,3-Dihydroxybiphenyl 1,2-Dioxygenase, domain 1"/>
    <property type="match status" value="1"/>
</dbReference>
<organism evidence="2 3">
    <name type="scientific">Pedobacter quisquiliarum</name>
    <dbReference type="NCBI Taxonomy" id="1834438"/>
    <lineage>
        <taxon>Bacteria</taxon>
        <taxon>Pseudomonadati</taxon>
        <taxon>Bacteroidota</taxon>
        <taxon>Sphingobacteriia</taxon>
        <taxon>Sphingobacteriales</taxon>
        <taxon>Sphingobacteriaceae</taxon>
        <taxon>Pedobacter</taxon>
    </lineage>
</organism>
<gene>
    <name evidence="2" type="ORF">GCM10011387_05980</name>
</gene>
<evidence type="ECO:0000313" key="3">
    <source>
        <dbReference type="Proteomes" id="UP000651668"/>
    </source>
</evidence>
<dbReference type="InterPro" id="IPR050383">
    <property type="entry name" value="GlyoxalaseI/FosfomycinResist"/>
</dbReference>
<protein>
    <recommendedName>
        <fullName evidence="1">VOC domain-containing protein</fullName>
    </recommendedName>
</protein>
<proteinExistence type="predicted"/>
<dbReference type="Proteomes" id="UP000651668">
    <property type="component" value="Unassembled WGS sequence"/>
</dbReference>